<dbReference type="GO" id="GO:0016485">
    <property type="term" value="P:protein processing"/>
    <property type="evidence" value="ECO:0007669"/>
    <property type="project" value="TreeGrafter"/>
</dbReference>
<reference evidence="5 6" key="1">
    <citation type="submission" date="2016-01" db="EMBL/GenBank/DDBJ databases">
        <title>The new phylogeny of the genus Mycobacterium.</title>
        <authorList>
            <person name="Tarcisio F."/>
            <person name="Conor M."/>
            <person name="Antonella G."/>
            <person name="Elisabetta G."/>
            <person name="Giulia F.S."/>
            <person name="Sara T."/>
            <person name="Anna F."/>
            <person name="Clotilde B."/>
            <person name="Roberto B."/>
            <person name="Veronica D.S."/>
            <person name="Fabio R."/>
            <person name="Monica P."/>
            <person name="Olivier J."/>
            <person name="Enrico T."/>
            <person name="Nicola S."/>
        </authorList>
    </citation>
    <scope>NUCLEOTIDE SEQUENCE [LARGE SCALE GENOMIC DNA]</scope>
    <source>
        <strain evidence="5 6">DSM 43505</strain>
    </source>
</reference>
<dbReference type="GO" id="GO:0008047">
    <property type="term" value="F:enzyme activator activity"/>
    <property type="evidence" value="ECO:0007669"/>
    <property type="project" value="InterPro"/>
</dbReference>
<evidence type="ECO:0000256" key="2">
    <source>
        <dbReference type="ARBA" id="ARBA00022670"/>
    </source>
</evidence>
<evidence type="ECO:0000256" key="4">
    <source>
        <dbReference type="ARBA" id="ARBA00022801"/>
    </source>
</evidence>
<dbReference type="EMBL" id="LQOX01000006">
    <property type="protein sequence ID" value="ORV80165.1"/>
    <property type="molecule type" value="Genomic_DNA"/>
</dbReference>
<dbReference type="PANTHER" id="PTHR30302">
    <property type="entry name" value="HYDROGENASE 1 MATURATION PROTEASE"/>
    <property type="match status" value="1"/>
</dbReference>
<gene>
    <name evidence="5" type="ORF">AWC07_21820</name>
</gene>
<dbReference type="SUPFAM" id="SSF53163">
    <property type="entry name" value="HybD-like"/>
    <property type="match status" value="1"/>
</dbReference>
<dbReference type="GO" id="GO:0004190">
    <property type="term" value="F:aspartic-type endopeptidase activity"/>
    <property type="evidence" value="ECO:0007669"/>
    <property type="project" value="UniProtKB-KW"/>
</dbReference>
<keyword evidence="3" id="KW-0064">Aspartyl protease</keyword>
<comment type="similarity">
    <text evidence="1">Belongs to the peptidase A31 family.</text>
</comment>
<evidence type="ECO:0000313" key="6">
    <source>
        <dbReference type="Proteomes" id="UP000193738"/>
    </source>
</evidence>
<keyword evidence="4" id="KW-0378">Hydrolase</keyword>
<dbReference type="Pfam" id="PF01750">
    <property type="entry name" value="HycI"/>
    <property type="match status" value="1"/>
</dbReference>
<proteinExistence type="inferred from homology"/>
<dbReference type="RefSeq" id="WP_036417464.1">
    <property type="nucleotide sequence ID" value="NZ_LQOX01000006.1"/>
</dbReference>
<dbReference type="NCBIfam" id="TIGR00072">
    <property type="entry name" value="hydrog_prot"/>
    <property type="match status" value="1"/>
</dbReference>
<name>A0A1X1W1P9_MYCGS</name>
<accession>A0A1X1W1P9</accession>
<dbReference type="InterPro" id="IPR023430">
    <property type="entry name" value="Pept_HybD-like_dom_sf"/>
</dbReference>
<dbReference type="STRING" id="1777.AWC07_21820"/>
<sequence length="160" mass="16278">MTAGVVVVVGLGNRYRRDDGVGVAAAAALDELALPNVVVVTDIVEPMSLLEAWSGAGLAIVIDAAVATPPMPGRVSRCAISDLAAHQATSSHRVDLAATYALGKALERVPDALTLLTVEVADTGHGVGLTPQVEAAMPRVIGMAVDEIEREVGSAADVSC</sequence>
<dbReference type="PANTHER" id="PTHR30302:SF1">
    <property type="entry name" value="HYDROGENASE 2 MATURATION PROTEASE"/>
    <property type="match status" value="1"/>
</dbReference>
<evidence type="ECO:0000313" key="5">
    <source>
        <dbReference type="EMBL" id="ORV80165.1"/>
    </source>
</evidence>
<evidence type="ECO:0000256" key="3">
    <source>
        <dbReference type="ARBA" id="ARBA00022750"/>
    </source>
</evidence>
<dbReference type="AlphaFoldDB" id="A0A1X1W1P9"/>
<dbReference type="Gene3D" id="3.40.50.1450">
    <property type="entry name" value="HybD-like"/>
    <property type="match status" value="1"/>
</dbReference>
<keyword evidence="6" id="KW-1185">Reference proteome</keyword>
<dbReference type="Proteomes" id="UP000193738">
    <property type="component" value="Unassembled WGS sequence"/>
</dbReference>
<keyword evidence="2" id="KW-0645">Protease</keyword>
<organism evidence="5 6">
    <name type="scientific">Mycobacterium gastri</name>
    <dbReference type="NCBI Taxonomy" id="1777"/>
    <lineage>
        <taxon>Bacteria</taxon>
        <taxon>Bacillati</taxon>
        <taxon>Actinomycetota</taxon>
        <taxon>Actinomycetes</taxon>
        <taxon>Mycobacteriales</taxon>
        <taxon>Mycobacteriaceae</taxon>
        <taxon>Mycobacterium</taxon>
    </lineage>
</organism>
<comment type="caution">
    <text evidence="5">The sequence shown here is derived from an EMBL/GenBank/DDBJ whole genome shotgun (WGS) entry which is preliminary data.</text>
</comment>
<protein>
    <submittedName>
        <fullName evidence="5">Peptidase M52</fullName>
    </submittedName>
</protein>
<dbReference type="InterPro" id="IPR000671">
    <property type="entry name" value="Peptidase_A31"/>
</dbReference>
<evidence type="ECO:0000256" key="1">
    <source>
        <dbReference type="ARBA" id="ARBA00006814"/>
    </source>
</evidence>